<dbReference type="OrthoDB" id="8521072at2"/>
<keyword evidence="3" id="KW-0378">Hydrolase</keyword>
<keyword evidence="3" id="KW-0482">Metalloprotease</keyword>
<sequence length="252" mass="28612">MGVKVAWPSFSTELRDFIAFIRRPNLRRLPGRSARRGWLEDWFAHLDFARLLKWAGLLWLMNMVVLGPIAVAAAGAGGAEHRLRLDALPWLQALVWAPIVEELVFRYGLRRPGHALWLVPVSVFALLSGPQWGSAFLVGLVVLACWWPYLFRSSTAPKPLPWRLRKTYRRYFGVVVHLSCLLFAAVHLGNFSYNETPLWLLPFLVLPQWVTGLALAWLRVRRGIGAAMVLHGIFNGGPLLVIWLVISWLPPQ</sequence>
<dbReference type="GO" id="GO:0006508">
    <property type="term" value="P:proteolysis"/>
    <property type="evidence" value="ECO:0007669"/>
    <property type="project" value="UniProtKB-KW"/>
</dbReference>
<evidence type="ECO:0000256" key="1">
    <source>
        <dbReference type="SAM" id="Phobius"/>
    </source>
</evidence>
<proteinExistence type="predicted"/>
<dbReference type="Pfam" id="PF02517">
    <property type="entry name" value="Rce1-like"/>
    <property type="match status" value="1"/>
</dbReference>
<keyword evidence="1" id="KW-0812">Transmembrane</keyword>
<keyword evidence="1" id="KW-0472">Membrane</keyword>
<keyword evidence="3" id="KW-0645">Protease</keyword>
<feature type="transmembrane region" description="Helical" evidence="1">
    <location>
        <begin position="225"/>
        <end position="249"/>
    </location>
</feature>
<gene>
    <name evidence="3" type="ORF">CJP73_14360</name>
</gene>
<name>A0A3A1YMN4_9BURK</name>
<dbReference type="Proteomes" id="UP000266206">
    <property type="component" value="Unassembled WGS sequence"/>
</dbReference>
<evidence type="ECO:0000313" key="3">
    <source>
        <dbReference type="EMBL" id="RIY39422.1"/>
    </source>
</evidence>
<feature type="transmembrane region" description="Helical" evidence="1">
    <location>
        <begin position="56"/>
        <end position="76"/>
    </location>
</feature>
<evidence type="ECO:0000259" key="2">
    <source>
        <dbReference type="Pfam" id="PF02517"/>
    </source>
</evidence>
<feature type="transmembrane region" description="Helical" evidence="1">
    <location>
        <begin position="171"/>
        <end position="193"/>
    </location>
</feature>
<dbReference type="GO" id="GO:0080120">
    <property type="term" value="P:CAAX-box protein maturation"/>
    <property type="evidence" value="ECO:0007669"/>
    <property type="project" value="UniProtKB-ARBA"/>
</dbReference>
<protein>
    <submittedName>
        <fullName evidence="3">CPBP family intramembrane metalloprotease</fullName>
    </submittedName>
</protein>
<reference evidence="3 4" key="1">
    <citation type="submission" date="2017-08" db="EMBL/GenBank/DDBJ databases">
        <title>Pusillimonas indicus sp. nov., a member of the family Alcaligenaceae isolated from surface seawater.</title>
        <authorList>
            <person name="Li J."/>
        </authorList>
    </citation>
    <scope>NUCLEOTIDE SEQUENCE [LARGE SCALE GENOMIC DNA]</scope>
    <source>
        <strain evidence="3 4">L52-1-41</strain>
    </source>
</reference>
<evidence type="ECO:0000313" key="4">
    <source>
        <dbReference type="Proteomes" id="UP000266206"/>
    </source>
</evidence>
<feature type="transmembrane region" description="Helical" evidence="1">
    <location>
        <begin position="129"/>
        <end position="150"/>
    </location>
</feature>
<organism evidence="3 4">
    <name type="scientific">Neopusillimonas maritima</name>
    <dbReference type="NCBI Taxonomy" id="2026239"/>
    <lineage>
        <taxon>Bacteria</taxon>
        <taxon>Pseudomonadati</taxon>
        <taxon>Pseudomonadota</taxon>
        <taxon>Betaproteobacteria</taxon>
        <taxon>Burkholderiales</taxon>
        <taxon>Alcaligenaceae</taxon>
        <taxon>Neopusillimonas</taxon>
    </lineage>
</organism>
<dbReference type="InterPro" id="IPR003675">
    <property type="entry name" value="Rce1/LyrA-like_dom"/>
</dbReference>
<keyword evidence="1" id="KW-1133">Transmembrane helix</keyword>
<accession>A0A3A1YMN4</accession>
<dbReference type="GO" id="GO:0008237">
    <property type="term" value="F:metallopeptidase activity"/>
    <property type="evidence" value="ECO:0007669"/>
    <property type="project" value="UniProtKB-KW"/>
</dbReference>
<dbReference type="EMBL" id="NQYH01000016">
    <property type="protein sequence ID" value="RIY39422.1"/>
    <property type="molecule type" value="Genomic_DNA"/>
</dbReference>
<comment type="caution">
    <text evidence="3">The sequence shown here is derived from an EMBL/GenBank/DDBJ whole genome shotgun (WGS) entry which is preliminary data.</text>
</comment>
<feature type="transmembrane region" description="Helical" evidence="1">
    <location>
        <begin position="199"/>
        <end position="218"/>
    </location>
</feature>
<dbReference type="AlphaFoldDB" id="A0A3A1YMN4"/>
<feature type="domain" description="CAAX prenyl protease 2/Lysostaphin resistance protein A-like" evidence="2">
    <location>
        <begin position="87"/>
        <end position="235"/>
    </location>
</feature>
<dbReference type="GO" id="GO:0004175">
    <property type="term" value="F:endopeptidase activity"/>
    <property type="evidence" value="ECO:0007669"/>
    <property type="project" value="UniProtKB-ARBA"/>
</dbReference>